<evidence type="ECO:0000259" key="1">
    <source>
        <dbReference type="Pfam" id="PF02557"/>
    </source>
</evidence>
<dbReference type="Proteomes" id="UP001589665">
    <property type="component" value="Unassembled WGS sequence"/>
</dbReference>
<dbReference type="RefSeq" id="WP_229714436.1">
    <property type="nucleotide sequence ID" value="NZ_BMNS01000006.1"/>
</dbReference>
<feature type="domain" description="D-alanyl-D-alanine carboxypeptidase-like core" evidence="1">
    <location>
        <begin position="31"/>
        <end position="174"/>
    </location>
</feature>
<gene>
    <name evidence="2" type="ORF">ACFFT3_08840</name>
</gene>
<accession>A0ABV5JZW5</accession>
<organism evidence="2 3">
    <name type="scientific">Lutibacter litoralis</name>
    <dbReference type="NCBI Taxonomy" id="321268"/>
    <lineage>
        <taxon>Bacteria</taxon>
        <taxon>Pseudomonadati</taxon>
        <taxon>Bacteroidota</taxon>
        <taxon>Flavobacteriia</taxon>
        <taxon>Flavobacteriales</taxon>
        <taxon>Flavobacteriaceae</taxon>
        <taxon>Lutibacter</taxon>
    </lineage>
</organism>
<evidence type="ECO:0000313" key="3">
    <source>
        <dbReference type="Proteomes" id="UP001589665"/>
    </source>
</evidence>
<dbReference type="PANTHER" id="PTHR34385:SF1">
    <property type="entry name" value="PEPTIDOGLYCAN L-ALANYL-D-GLUTAMATE ENDOPEPTIDASE CWLK"/>
    <property type="match status" value="1"/>
</dbReference>
<reference evidence="2 3" key="1">
    <citation type="submission" date="2024-09" db="EMBL/GenBank/DDBJ databases">
        <authorList>
            <person name="Sun Q."/>
            <person name="Mori K."/>
        </authorList>
    </citation>
    <scope>NUCLEOTIDE SEQUENCE [LARGE SCALE GENOMIC DNA]</scope>
    <source>
        <strain evidence="2 3">JCM 13034</strain>
    </source>
</reference>
<dbReference type="EMBL" id="JBHMDX010000006">
    <property type="protein sequence ID" value="MFB9271995.1"/>
    <property type="molecule type" value="Genomic_DNA"/>
</dbReference>
<dbReference type="SUPFAM" id="SSF55166">
    <property type="entry name" value="Hedgehog/DD-peptidase"/>
    <property type="match status" value="1"/>
</dbReference>
<dbReference type="InterPro" id="IPR003709">
    <property type="entry name" value="VanY-like_core_dom"/>
</dbReference>
<name>A0ABV5JZW5_9FLAO</name>
<proteinExistence type="predicted"/>
<protein>
    <submittedName>
        <fullName evidence="2">M15 family metallopeptidase</fullName>
    </submittedName>
</protein>
<keyword evidence="3" id="KW-1185">Reference proteome</keyword>
<dbReference type="InterPro" id="IPR009045">
    <property type="entry name" value="Zn_M74/Hedgehog-like"/>
</dbReference>
<evidence type="ECO:0000313" key="2">
    <source>
        <dbReference type="EMBL" id="MFB9271995.1"/>
    </source>
</evidence>
<sequence>MMNFKTLSQNQFSAKALTGRGDLTLVGTSFKLQKEAFDAFQEMKKAALEEGITIKIVSGYRSFNRQKKIWNRKYNSYISQGLMPDEALQKIIEYSTLPGSSRHHWGTDIDIIDASVQAPSNLLNKINYEKDGAYFELKEWMDKNAESFGFYLVYTNNLERKGFKYEPWHYTYKPLSKPMLNAFKRIDLITFYKNLKLNGNQYLTREFIVKYSLENILDINPSLLDD</sequence>
<dbReference type="Pfam" id="PF02557">
    <property type="entry name" value="VanY"/>
    <property type="match status" value="1"/>
</dbReference>
<comment type="caution">
    <text evidence="2">The sequence shown here is derived from an EMBL/GenBank/DDBJ whole genome shotgun (WGS) entry which is preliminary data.</text>
</comment>
<dbReference type="Gene3D" id="3.30.1380.10">
    <property type="match status" value="1"/>
</dbReference>
<dbReference type="InterPro" id="IPR052179">
    <property type="entry name" value="DD-CPase-like"/>
</dbReference>
<dbReference type="CDD" id="cd14847">
    <property type="entry name" value="DD-carboxypeptidase_like"/>
    <property type="match status" value="1"/>
</dbReference>
<dbReference type="PANTHER" id="PTHR34385">
    <property type="entry name" value="D-ALANYL-D-ALANINE CARBOXYPEPTIDASE"/>
    <property type="match status" value="1"/>
</dbReference>